<dbReference type="InterPro" id="IPR001667">
    <property type="entry name" value="DDH_dom"/>
</dbReference>
<reference evidence="4" key="1">
    <citation type="submission" date="2009-09" db="EMBL/GenBank/DDBJ databases">
        <title>The complete chromosome of Desulfohalobium retbaense DSM 5692.</title>
        <authorList>
            <consortium name="US DOE Joint Genome Institute (JGI-PGF)"/>
            <person name="Lucas S."/>
            <person name="Copeland A."/>
            <person name="Lapidus A."/>
            <person name="Glavina del Rio T."/>
            <person name="Dalin E."/>
            <person name="Tice H."/>
            <person name="Bruce D."/>
            <person name="Goodwin L."/>
            <person name="Pitluck S."/>
            <person name="Kyrpides N."/>
            <person name="Mavromatis K."/>
            <person name="Ivanova N."/>
            <person name="Mikhailova N."/>
            <person name="Munk A.C."/>
            <person name="Brettin T."/>
            <person name="Detter J.C."/>
            <person name="Han C."/>
            <person name="Tapia R."/>
            <person name="Larimer F."/>
            <person name="Land M."/>
            <person name="Hauser L."/>
            <person name="Markowitz V."/>
            <person name="Cheng J.-F."/>
            <person name="Hugenholtz P."/>
            <person name="Woyke T."/>
            <person name="Wu D."/>
            <person name="Spring S."/>
            <person name="Klenk H.-P."/>
            <person name="Eisen J.A."/>
        </authorList>
    </citation>
    <scope>NUCLEOTIDE SEQUENCE [LARGE SCALE GENOMIC DNA]</scope>
    <source>
        <strain evidence="4">DSM 5692</strain>
    </source>
</reference>
<dbReference type="InterPro" id="IPR038763">
    <property type="entry name" value="DHH_sf"/>
</dbReference>
<dbReference type="InterPro" id="IPR051319">
    <property type="entry name" value="Oligoribo/pAp-PDE_c-di-AMP_PDE"/>
</dbReference>
<sequence>MSYFRRLDERVQALMDQLKKNDRWLILCVADPDALASAMALKRLLANRVQAVGLGMINEISRPDNLAMVKYLRIPVQRVTPLMAAQYDKFALVDSQPHHSPAFADFKFSLVIDHHPESPEYPVQADFQEIRPQYGSNSTLMTEFLYNAGVKPGKLLATALLYGIKTDTQSFERNFHDADVKAFRYLSKYANHLLLRKIVRSEFRIEWLKYFSQAFRKMRVMGEGLTAYMGEVDSSDILVILADFFLRVHGISWTIVSGVSDDKLINVFRGDGLRRDVGKMAQQLFGDVGSAGGHKSMARAEIPLDKLDNQHPQQFIWERLENSKKAKKASPAGAGKQESNGGTQSDKMRRVTQPPTSSSSSRNPK</sequence>
<dbReference type="RefSeq" id="WP_015752819.1">
    <property type="nucleotide sequence ID" value="NC_013223.1"/>
</dbReference>
<dbReference type="STRING" id="485915.Dret_2403"/>
<dbReference type="Pfam" id="PF01368">
    <property type="entry name" value="DHH"/>
    <property type="match status" value="1"/>
</dbReference>
<reference evidence="3 4" key="2">
    <citation type="journal article" date="2010" name="Stand. Genomic Sci.">
        <title>Complete genome sequence of Desulfohalobium retbaense type strain (HR(100)).</title>
        <authorList>
            <person name="Spring S."/>
            <person name="Nolan M."/>
            <person name="Lapidus A."/>
            <person name="Glavina Del Rio T."/>
            <person name="Copeland A."/>
            <person name="Tice H."/>
            <person name="Cheng J.F."/>
            <person name="Lucas S."/>
            <person name="Land M."/>
            <person name="Chen F."/>
            <person name="Bruce D."/>
            <person name="Goodwin L."/>
            <person name="Pitluck S."/>
            <person name="Ivanova N."/>
            <person name="Mavromatis K."/>
            <person name="Mikhailova N."/>
            <person name="Pati A."/>
            <person name="Chen A."/>
            <person name="Palaniappan K."/>
            <person name="Hauser L."/>
            <person name="Chang Y.J."/>
            <person name="Jeffries C.D."/>
            <person name="Munk C."/>
            <person name="Kiss H."/>
            <person name="Chain P."/>
            <person name="Han C."/>
            <person name="Brettin T."/>
            <person name="Detter J.C."/>
            <person name="Schuler E."/>
            <person name="Goker M."/>
            <person name="Rohde M."/>
            <person name="Bristow J."/>
            <person name="Eisen J.A."/>
            <person name="Markowitz V."/>
            <person name="Hugenholtz P."/>
            <person name="Kyrpides N.C."/>
            <person name="Klenk H.P."/>
        </authorList>
    </citation>
    <scope>NUCLEOTIDE SEQUENCE [LARGE SCALE GENOMIC DNA]</scope>
    <source>
        <strain evidence="3 4">DSM 5692</strain>
    </source>
</reference>
<evidence type="ECO:0000313" key="3">
    <source>
        <dbReference type="EMBL" id="ACV69685.1"/>
    </source>
</evidence>
<name>C8X5I8_DESRD</name>
<dbReference type="SUPFAM" id="SSF64182">
    <property type="entry name" value="DHH phosphoesterases"/>
    <property type="match status" value="1"/>
</dbReference>
<dbReference type="EMBL" id="CP001734">
    <property type="protein sequence ID" value="ACV69685.1"/>
    <property type="molecule type" value="Genomic_DNA"/>
</dbReference>
<proteinExistence type="predicted"/>
<dbReference type="Proteomes" id="UP000001052">
    <property type="component" value="Chromosome"/>
</dbReference>
<dbReference type="PANTHER" id="PTHR47618">
    <property type="entry name" value="BIFUNCTIONAL OLIGORIBONUCLEASE AND PAP PHOSPHATASE NRNA"/>
    <property type="match status" value="1"/>
</dbReference>
<protein>
    <submittedName>
        <fullName evidence="3">Phosphoesterase RecJ domain protein</fullName>
    </submittedName>
</protein>
<feature type="compositionally biased region" description="Polar residues" evidence="1">
    <location>
        <begin position="353"/>
        <end position="365"/>
    </location>
</feature>
<evidence type="ECO:0000313" key="4">
    <source>
        <dbReference type="Proteomes" id="UP000001052"/>
    </source>
</evidence>
<organism evidence="3 4">
    <name type="scientific">Desulfohalobium retbaense (strain ATCC 49708 / DSM 5692 / JCM 16813 / HR100)</name>
    <dbReference type="NCBI Taxonomy" id="485915"/>
    <lineage>
        <taxon>Bacteria</taxon>
        <taxon>Pseudomonadati</taxon>
        <taxon>Thermodesulfobacteriota</taxon>
        <taxon>Desulfovibrionia</taxon>
        <taxon>Desulfovibrionales</taxon>
        <taxon>Desulfohalobiaceae</taxon>
        <taxon>Desulfohalobium</taxon>
    </lineage>
</organism>
<gene>
    <name evidence="3" type="ordered locus">Dret_2403</name>
</gene>
<dbReference type="OrthoDB" id="5490569at2"/>
<dbReference type="KEGG" id="drt:Dret_2403"/>
<dbReference type="HOGENOM" id="CLU_046377_0_0_7"/>
<dbReference type="Gene3D" id="3.90.1640.10">
    <property type="entry name" value="inorganic pyrophosphatase (n-terminal core)"/>
    <property type="match status" value="1"/>
</dbReference>
<evidence type="ECO:0000256" key="1">
    <source>
        <dbReference type="SAM" id="MobiDB-lite"/>
    </source>
</evidence>
<dbReference type="eggNOG" id="COG0618">
    <property type="taxonomic scope" value="Bacteria"/>
</dbReference>
<dbReference type="PANTHER" id="PTHR47618:SF1">
    <property type="entry name" value="BIFUNCTIONAL OLIGORIBONUCLEASE AND PAP PHOSPHATASE NRNA"/>
    <property type="match status" value="1"/>
</dbReference>
<evidence type="ECO:0000259" key="2">
    <source>
        <dbReference type="Pfam" id="PF01368"/>
    </source>
</evidence>
<accession>C8X5I8</accession>
<feature type="region of interest" description="Disordered" evidence="1">
    <location>
        <begin position="318"/>
        <end position="365"/>
    </location>
</feature>
<keyword evidence="4" id="KW-1185">Reference proteome</keyword>
<feature type="domain" description="DDH" evidence="2">
    <location>
        <begin position="30"/>
        <end position="164"/>
    </location>
</feature>
<dbReference type="AlphaFoldDB" id="C8X5I8"/>